<dbReference type="PRINTS" id="PR01036">
    <property type="entry name" value="TCRTETB"/>
</dbReference>
<dbReference type="GO" id="GO:0042910">
    <property type="term" value="F:xenobiotic transmembrane transporter activity"/>
    <property type="evidence" value="ECO:0007669"/>
    <property type="project" value="InterPro"/>
</dbReference>
<dbReference type="InterPro" id="IPR020846">
    <property type="entry name" value="MFS_dom"/>
</dbReference>
<keyword evidence="6 8" id="KW-1133">Transmembrane helix</keyword>
<dbReference type="RefSeq" id="WP_005437172.1">
    <property type="nucleotide sequence ID" value="NZ_JH815521.1"/>
</dbReference>
<dbReference type="Pfam" id="PF07690">
    <property type="entry name" value="MFS_1"/>
    <property type="match status" value="1"/>
</dbReference>
<evidence type="ECO:0000256" key="3">
    <source>
        <dbReference type="ARBA" id="ARBA00022448"/>
    </source>
</evidence>
<evidence type="ECO:0000256" key="6">
    <source>
        <dbReference type="ARBA" id="ARBA00022989"/>
    </source>
</evidence>
<feature type="transmembrane region" description="Helical" evidence="8">
    <location>
        <begin position="172"/>
        <end position="191"/>
    </location>
</feature>
<feature type="transmembrane region" description="Helical" evidence="8">
    <location>
        <begin position="286"/>
        <end position="303"/>
    </location>
</feature>
<dbReference type="InterPro" id="IPR011701">
    <property type="entry name" value="MFS"/>
</dbReference>
<feature type="transmembrane region" description="Helical" evidence="8">
    <location>
        <begin position="12"/>
        <end position="31"/>
    </location>
</feature>
<feature type="transmembrane region" description="Helical" evidence="8">
    <location>
        <begin position="51"/>
        <end position="70"/>
    </location>
</feature>
<evidence type="ECO:0000259" key="9">
    <source>
        <dbReference type="PROSITE" id="PS50850"/>
    </source>
</evidence>
<dbReference type="STRING" id="742823.HMPREF9465_02266"/>
<dbReference type="PANTHER" id="PTHR23502:SF132">
    <property type="entry name" value="POLYAMINE TRANSPORTER 2-RELATED"/>
    <property type="match status" value="1"/>
</dbReference>
<keyword evidence="3 8" id="KW-0813">Transport</keyword>
<evidence type="ECO:0000256" key="2">
    <source>
        <dbReference type="ARBA" id="ARBA00006236"/>
    </source>
</evidence>
<evidence type="ECO:0000256" key="4">
    <source>
        <dbReference type="ARBA" id="ARBA00022475"/>
    </source>
</evidence>
<dbReference type="EMBL" id="ADMG01000055">
    <property type="protein sequence ID" value="EKB30136.1"/>
    <property type="molecule type" value="Genomic_DNA"/>
</dbReference>
<sequence>MTAIHEEGAPRNSRAFLIVFLAFLSAFGPFVTDFYLPTLPDQTADFGAPASMVQLGLSATMWGLAAGQLWIGPLSDTRGRRIPLAASLAVFSLATAGAVFAPDIETFIAMRFLEGLGASGAVVMSRSIAADLHAGRELATLMAVVGAIQGIAPVTAPMIGALIAEAAGWREIFMLLLAIGLSLTLVTLFVFRESLSKVRARPRGSVAASFAPLMRDPLFLAVTGQQFFSSGILFGHISASPFIFQTIFGLSPSAYGMVFGMLALSITAGAMASSRFASPVSAMEKGAFGTLIGGALTAAAFALDAPLPAAIAAMIVMLVTLGLTLPSAMTFALTLHRERAGAAAAILGSVAFLGGGLVAPLTSIADPRVCVSVIFIFSGLMLVLIALATRRGLARVRDRQAGEALELVKD</sequence>
<evidence type="ECO:0000313" key="10">
    <source>
        <dbReference type="EMBL" id="EKB30136.1"/>
    </source>
</evidence>
<dbReference type="InterPro" id="IPR004812">
    <property type="entry name" value="Efflux_drug-R_Bcr/CmlA"/>
</dbReference>
<protein>
    <recommendedName>
        <fullName evidence="8">Bcr/CflA family efflux transporter</fullName>
    </recommendedName>
</protein>
<dbReference type="PANTHER" id="PTHR23502">
    <property type="entry name" value="MAJOR FACILITATOR SUPERFAMILY"/>
    <property type="match status" value="1"/>
</dbReference>
<evidence type="ECO:0000256" key="1">
    <source>
        <dbReference type="ARBA" id="ARBA00004651"/>
    </source>
</evidence>
<dbReference type="SUPFAM" id="SSF103473">
    <property type="entry name" value="MFS general substrate transporter"/>
    <property type="match status" value="1"/>
</dbReference>
<feature type="transmembrane region" description="Helical" evidence="8">
    <location>
        <begin position="342"/>
        <end position="365"/>
    </location>
</feature>
<feature type="transmembrane region" description="Helical" evidence="8">
    <location>
        <begin position="227"/>
        <end position="248"/>
    </location>
</feature>
<reference evidence="10 11" key="1">
    <citation type="submission" date="2012-05" db="EMBL/GenBank/DDBJ databases">
        <title>The Genome Sequence of Sutterella wadsworthensis 2_1_59BFAA.</title>
        <authorList>
            <consortium name="The Broad Institute Genome Sequencing Platform"/>
            <person name="Earl A."/>
            <person name="Ward D."/>
            <person name="Feldgarden M."/>
            <person name="Gevers D."/>
            <person name="Daigneault M."/>
            <person name="Strauss J."/>
            <person name="Allen-Vercoe E."/>
            <person name="Walker B."/>
            <person name="Young S.K."/>
            <person name="Zeng Q."/>
            <person name="Gargeya S."/>
            <person name="Fitzgerald M."/>
            <person name="Haas B."/>
            <person name="Abouelleil A."/>
            <person name="Alvarado L."/>
            <person name="Arachchi H.M."/>
            <person name="Berlin A.M."/>
            <person name="Chapman S.B."/>
            <person name="Goldberg J."/>
            <person name="Griggs A."/>
            <person name="Gujja S."/>
            <person name="Hansen M."/>
            <person name="Howarth C."/>
            <person name="Imamovic A."/>
            <person name="Larimer J."/>
            <person name="McCowen C."/>
            <person name="Montmayeur A."/>
            <person name="Murphy C."/>
            <person name="Neiman D."/>
            <person name="Pearson M."/>
            <person name="Priest M."/>
            <person name="Roberts A."/>
            <person name="Saif S."/>
            <person name="Shea T."/>
            <person name="Sisk P."/>
            <person name="Sykes S."/>
            <person name="Wortman J."/>
            <person name="Nusbaum C."/>
            <person name="Birren B."/>
        </authorList>
    </citation>
    <scope>NUCLEOTIDE SEQUENCE [LARGE SCALE GENOMIC DNA]</scope>
    <source>
        <strain evidence="10 11">2_1_59BFAA</strain>
    </source>
</reference>
<feature type="domain" description="Major facilitator superfamily (MFS) profile" evidence="9">
    <location>
        <begin position="14"/>
        <end position="397"/>
    </location>
</feature>
<dbReference type="Gene3D" id="1.20.1720.10">
    <property type="entry name" value="Multidrug resistance protein D"/>
    <property type="match status" value="1"/>
</dbReference>
<keyword evidence="11" id="KW-1185">Reference proteome</keyword>
<dbReference type="HOGENOM" id="CLU_001265_47_0_4"/>
<dbReference type="PROSITE" id="PS50850">
    <property type="entry name" value="MFS"/>
    <property type="match status" value="1"/>
</dbReference>
<name>K1JIZ2_9BURK</name>
<feature type="transmembrane region" description="Helical" evidence="8">
    <location>
        <begin position="82"/>
        <end position="101"/>
    </location>
</feature>
<keyword evidence="4" id="KW-1003">Cell membrane</keyword>
<keyword evidence="5 8" id="KW-0812">Transmembrane</keyword>
<dbReference type="NCBIfam" id="TIGR00710">
    <property type="entry name" value="efflux_Bcr_CflA"/>
    <property type="match status" value="1"/>
</dbReference>
<comment type="similarity">
    <text evidence="2 8">Belongs to the major facilitator superfamily. Bcr/CmlA family.</text>
</comment>
<dbReference type="GO" id="GO:1990961">
    <property type="term" value="P:xenobiotic detoxification by transmembrane export across the plasma membrane"/>
    <property type="evidence" value="ECO:0007669"/>
    <property type="project" value="InterPro"/>
</dbReference>
<evidence type="ECO:0000256" key="5">
    <source>
        <dbReference type="ARBA" id="ARBA00022692"/>
    </source>
</evidence>
<gene>
    <name evidence="10" type="ORF">HMPREF9465_02266</name>
</gene>
<evidence type="ECO:0000256" key="7">
    <source>
        <dbReference type="ARBA" id="ARBA00023136"/>
    </source>
</evidence>
<dbReference type="OrthoDB" id="9814303at2"/>
<evidence type="ECO:0000256" key="8">
    <source>
        <dbReference type="RuleBase" id="RU365088"/>
    </source>
</evidence>
<feature type="transmembrane region" description="Helical" evidence="8">
    <location>
        <begin position="138"/>
        <end position="160"/>
    </location>
</feature>
<dbReference type="AlphaFoldDB" id="K1JIZ2"/>
<accession>K1JIZ2</accession>
<evidence type="ECO:0000313" key="11">
    <source>
        <dbReference type="Proteomes" id="UP000005835"/>
    </source>
</evidence>
<dbReference type="GO" id="GO:0005886">
    <property type="term" value="C:plasma membrane"/>
    <property type="evidence" value="ECO:0007669"/>
    <property type="project" value="UniProtKB-SubCell"/>
</dbReference>
<comment type="subcellular location">
    <subcellularLocation>
        <location evidence="8">Cell inner membrane</location>
        <topology evidence="8">Multi-pass membrane protein</topology>
    </subcellularLocation>
    <subcellularLocation>
        <location evidence="1">Cell membrane</location>
        <topology evidence="1">Multi-pass membrane protein</topology>
    </subcellularLocation>
</comment>
<keyword evidence="7 8" id="KW-0472">Membrane</keyword>
<feature type="transmembrane region" description="Helical" evidence="8">
    <location>
        <begin position="309"/>
        <end position="335"/>
    </location>
</feature>
<feature type="transmembrane region" description="Helical" evidence="8">
    <location>
        <begin position="107"/>
        <end position="126"/>
    </location>
</feature>
<proteinExistence type="inferred from homology"/>
<dbReference type="Proteomes" id="UP000005835">
    <property type="component" value="Unassembled WGS sequence"/>
</dbReference>
<organism evidence="10 11">
    <name type="scientific">Sutterella wadsworthensis 2_1_59BFAA</name>
    <dbReference type="NCBI Taxonomy" id="742823"/>
    <lineage>
        <taxon>Bacteria</taxon>
        <taxon>Pseudomonadati</taxon>
        <taxon>Pseudomonadota</taxon>
        <taxon>Betaproteobacteria</taxon>
        <taxon>Burkholderiales</taxon>
        <taxon>Sutterellaceae</taxon>
        <taxon>Sutterella</taxon>
    </lineage>
</organism>
<dbReference type="InterPro" id="IPR036259">
    <property type="entry name" value="MFS_trans_sf"/>
</dbReference>
<keyword evidence="8" id="KW-0997">Cell inner membrane</keyword>
<feature type="transmembrane region" description="Helical" evidence="8">
    <location>
        <begin position="371"/>
        <end position="389"/>
    </location>
</feature>
<feature type="transmembrane region" description="Helical" evidence="8">
    <location>
        <begin position="254"/>
        <end position="274"/>
    </location>
</feature>
<dbReference type="PATRIC" id="fig|742823.3.peg.2270"/>
<dbReference type="eggNOG" id="COG2814">
    <property type="taxonomic scope" value="Bacteria"/>
</dbReference>
<comment type="caution">
    <text evidence="10">The sequence shown here is derived from an EMBL/GenBank/DDBJ whole genome shotgun (WGS) entry which is preliminary data.</text>
</comment>